<accession>A0A183N4Z5</accession>
<proteinExistence type="predicted"/>
<protein>
    <submittedName>
        <fullName evidence="1">Uncharacterized protein</fullName>
    </submittedName>
</protein>
<keyword evidence="2" id="KW-1185">Reference proteome</keyword>
<organism evidence="1 2">
    <name type="scientific">Schistosoma margrebowiei</name>
    <dbReference type="NCBI Taxonomy" id="48269"/>
    <lineage>
        <taxon>Eukaryota</taxon>
        <taxon>Metazoa</taxon>
        <taxon>Spiralia</taxon>
        <taxon>Lophotrochozoa</taxon>
        <taxon>Platyhelminthes</taxon>
        <taxon>Trematoda</taxon>
        <taxon>Digenea</taxon>
        <taxon>Strigeidida</taxon>
        <taxon>Schistosomatoidea</taxon>
        <taxon>Schistosomatidae</taxon>
        <taxon>Schistosoma</taxon>
    </lineage>
</organism>
<dbReference type="Proteomes" id="UP000277204">
    <property type="component" value="Unassembled WGS sequence"/>
</dbReference>
<reference evidence="1 2" key="1">
    <citation type="submission" date="2018-11" db="EMBL/GenBank/DDBJ databases">
        <authorList>
            <consortium name="Pathogen Informatics"/>
        </authorList>
    </citation>
    <scope>NUCLEOTIDE SEQUENCE [LARGE SCALE GENOMIC DNA]</scope>
    <source>
        <strain evidence="1 2">Zambia</strain>
    </source>
</reference>
<evidence type="ECO:0000313" key="2">
    <source>
        <dbReference type="Proteomes" id="UP000277204"/>
    </source>
</evidence>
<dbReference type="AlphaFoldDB" id="A0A183N4Z5"/>
<gene>
    <name evidence="1" type="ORF">SMRZ_LOCUS23370</name>
</gene>
<evidence type="ECO:0000313" key="1">
    <source>
        <dbReference type="EMBL" id="VDP46931.1"/>
    </source>
</evidence>
<dbReference type="EMBL" id="UZAI01019666">
    <property type="protein sequence ID" value="VDP46931.1"/>
    <property type="molecule type" value="Genomic_DNA"/>
</dbReference>
<sequence>MDVQKTIEYKIIQQLIKIADEIDNEFNDNQLKRKCERISQSNYGSFQCSIIHNKLKSINEQDEQNHDEREKHSWEQKQILHKSNKYLFITIGIFCSYFLIKRFTR</sequence>
<name>A0A183N4Z5_9TREM</name>